<feature type="non-terminal residue" evidence="1">
    <location>
        <position position="1"/>
    </location>
</feature>
<dbReference type="Proteomes" id="UP000594638">
    <property type="component" value="Unassembled WGS sequence"/>
</dbReference>
<gene>
    <name evidence="1" type="ORF">OLEA9_A105408</name>
</gene>
<dbReference type="Gramene" id="OE9A105408T1">
    <property type="protein sequence ID" value="OE9A105408C1"/>
    <property type="gene ID" value="OE9A105408"/>
</dbReference>
<protein>
    <submittedName>
        <fullName evidence="1">Uncharacterized protein</fullName>
    </submittedName>
</protein>
<reference evidence="1 2" key="1">
    <citation type="submission" date="2019-12" db="EMBL/GenBank/DDBJ databases">
        <authorList>
            <person name="Alioto T."/>
            <person name="Alioto T."/>
            <person name="Gomez Garrido J."/>
        </authorList>
    </citation>
    <scope>NUCLEOTIDE SEQUENCE [LARGE SCALE GENOMIC DNA]</scope>
</reference>
<dbReference type="EMBL" id="CACTIH010000699">
    <property type="protein sequence ID" value="CAA2962010.1"/>
    <property type="molecule type" value="Genomic_DNA"/>
</dbReference>
<name>A0A8S0QBC8_OLEEU</name>
<accession>A0A8S0QBC8</accession>
<comment type="caution">
    <text evidence="1">The sequence shown here is derived from an EMBL/GenBank/DDBJ whole genome shotgun (WGS) entry which is preliminary data.</text>
</comment>
<dbReference type="AlphaFoldDB" id="A0A8S0QBC8"/>
<evidence type="ECO:0000313" key="2">
    <source>
        <dbReference type="Proteomes" id="UP000594638"/>
    </source>
</evidence>
<proteinExistence type="predicted"/>
<keyword evidence="2" id="KW-1185">Reference proteome</keyword>
<sequence>DSVYRHFCYNDEAGQVSSVTFLKSGAPVAESVPGQIAEQEVWVRTPAVGRKIPALYLRHERRTPFSRIPPAGRSGSTLYGCLYSVRSRPEHGGTIGPPPPFLAVVVPLYTVGGSGLWPSEWCVGW</sequence>
<evidence type="ECO:0000313" key="1">
    <source>
        <dbReference type="EMBL" id="CAA2962010.1"/>
    </source>
</evidence>
<organism evidence="1 2">
    <name type="scientific">Olea europaea subsp. europaea</name>
    <dbReference type="NCBI Taxonomy" id="158383"/>
    <lineage>
        <taxon>Eukaryota</taxon>
        <taxon>Viridiplantae</taxon>
        <taxon>Streptophyta</taxon>
        <taxon>Embryophyta</taxon>
        <taxon>Tracheophyta</taxon>
        <taxon>Spermatophyta</taxon>
        <taxon>Magnoliopsida</taxon>
        <taxon>eudicotyledons</taxon>
        <taxon>Gunneridae</taxon>
        <taxon>Pentapetalae</taxon>
        <taxon>asterids</taxon>
        <taxon>lamiids</taxon>
        <taxon>Lamiales</taxon>
        <taxon>Oleaceae</taxon>
        <taxon>Oleeae</taxon>
        <taxon>Olea</taxon>
    </lineage>
</organism>